<comment type="similarity">
    <text evidence="1">Belongs to the bacterial solute-binding protein 1 family.</text>
</comment>
<proteinExistence type="inferred from homology"/>
<evidence type="ECO:0000313" key="6">
    <source>
        <dbReference type="Proteomes" id="UP001183585"/>
    </source>
</evidence>
<name>A0ABU2CI84_9MICO</name>
<feature type="region of interest" description="Disordered" evidence="4">
    <location>
        <begin position="1"/>
        <end position="24"/>
    </location>
</feature>
<keyword evidence="6" id="KW-1185">Reference proteome</keyword>
<dbReference type="Gene3D" id="3.40.190.10">
    <property type="entry name" value="Periplasmic binding protein-like II"/>
    <property type="match status" value="1"/>
</dbReference>
<evidence type="ECO:0000256" key="1">
    <source>
        <dbReference type="ARBA" id="ARBA00008520"/>
    </source>
</evidence>
<dbReference type="RefSeq" id="WP_274997632.1">
    <property type="nucleotide sequence ID" value="NZ_JAJQQP010000017.1"/>
</dbReference>
<feature type="compositionally biased region" description="Low complexity" evidence="4">
    <location>
        <begin position="459"/>
        <end position="476"/>
    </location>
</feature>
<accession>A0ABU2CI84</accession>
<keyword evidence="2" id="KW-0813">Transport</keyword>
<evidence type="ECO:0000256" key="3">
    <source>
        <dbReference type="ARBA" id="ARBA00022729"/>
    </source>
</evidence>
<reference evidence="5 6" key="1">
    <citation type="submission" date="2023-07" db="EMBL/GenBank/DDBJ databases">
        <title>Sequencing the genomes of 1000 actinobacteria strains.</title>
        <authorList>
            <person name="Klenk H.-P."/>
        </authorList>
    </citation>
    <scope>NUCLEOTIDE SEQUENCE [LARGE SCALE GENOMIC DNA]</scope>
    <source>
        <strain evidence="5 6">DSM 45554</strain>
    </source>
</reference>
<keyword evidence="3" id="KW-0732">Signal</keyword>
<evidence type="ECO:0000256" key="2">
    <source>
        <dbReference type="ARBA" id="ARBA00022448"/>
    </source>
</evidence>
<evidence type="ECO:0000313" key="5">
    <source>
        <dbReference type="EMBL" id="MDR7381045.1"/>
    </source>
</evidence>
<comment type="caution">
    <text evidence="5">The sequence shown here is derived from an EMBL/GenBank/DDBJ whole genome shotgun (WGS) entry which is preliminary data.</text>
</comment>
<dbReference type="PANTHER" id="PTHR30061:SF50">
    <property type="entry name" value="MALTOSE_MALTODEXTRIN-BINDING PERIPLASMIC PROTEIN"/>
    <property type="match status" value="1"/>
</dbReference>
<gene>
    <name evidence="5" type="ORF">J2S48_000560</name>
</gene>
<feature type="region of interest" description="Disordered" evidence="4">
    <location>
        <begin position="459"/>
        <end position="484"/>
    </location>
</feature>
<evidence type="ECO:0000256" key="4">
    <source>
        <dbReference type="SAM" id="MobiDB-lite"/>
    </source>
</evidence>
<dbReference type="Proteomes" id="UP001183585">
    <property type="component" value="Unassembled WGS sequence"/>
</dbReference>
<protein>
    <submittedName>
        <fullName evidence="5">Multiple sugar transport system substrate-binding protein</fullName>
    </submittedName>
</protein>
<dbReference type="PANTHER" id="PTHR30061">
    <property type="entry name" value="MALTOSE-BINDING PERIPLASMIC PROTEIN"/>
    <property type="match status" value="1"/>
</dbReference>
<sequence>MSASRQRPAHSPRSAGRAAGHGPGRAVGPVATGVLFVLLGSTGCATGIGAEDGAGSDVDFGASPSPGGTLQVMGFGTGDEIGEVRHERATEALGTDVTLSEGALDPQAFLSAAAAGNPPDLIYAERDQIGTFASRGAILPLSACAEEQGIDTDAFVDPALAEVTFGDELYGIPEFNMVQITMANADLLADADLTLADVDGSDPDAVLDATEAMTRREGGKLSVIGVDSKLPEFLPLWAKGRGADLLSEDGRTAQLDDPAVVEALEDAVAVYAAQGGFPQVKTFRDSADFFGAGNQFATGQLGAMAMEQWYVNVLNESSPDAPLAFGPVKGPDGEVHAFATGSAWAIPVGAEDPAAACAYAARMTETEAWTEAAQARADARAADGLVFTGVLTGNEEADQQIRDTLVPADPPAPWDDAVDAMYEANDHTFTLPANPAGAEFETAWQDGVNRVLNGQQAPAEALAQAQEEAQSALDEAWATWDEKQ</sequence>
<organism evidence="5 6">
    <name type="scientific">Promicromonospora iranensis</name>
    <dbReference type="NCBI Taxonomy" id="1105144"/>
    <lineage>
        <taxon>Bacteria</taxon>
        <taxon>Bacillati</taxon>
        <taxon>Actinomycetota</taxon>
        <taxon>Actinomycetes</taxon>
        <taxon>Micrococcales</taxon>
        <taxon>Promicromonosporaceae</taxon>
        <taxon>Promicromonospora</taxon>
    </lineage>
</organism>
<dbReference type="EMBL" id="JAVDYE010000001">
    <property type="protein sequence ID" value="MDR7381045.1"/>
    <property type="molecule type" value="Genomic_DNA"/>
</dbReference>
<dbReference type="SUPFAM" id="SSF53850">
    <property type="entry name" value="Periplasmic binding protein-like II"/>
    <property type="match status" value="1"/>
</dbReference>
<keyword evidence="5" id="KW-0762">Sugar transport</keyword>